<dbReference type="EMBL" id="AP023415">
    <property type="protein sequence ID" value="BCK78910.1"/>
    <property type="molecule type" value="Genomic_DNA"/>
</dbReference>
<dbReference type="AlphaFoldDB" id="A0A810PSP8"/>
<reference evidence="3" key="1">
    <citation type="submission" date="2020-09" db="EMBL/GenBank/DDBJ databases">
        <title>New species isolated from human feces.</title>
        <authorList>
            <person name="Kitahara M."/>
            <person name="Shigeno Y."/>
            <person name="Shime M."/>
            <person name="Matsumoto Y."/>
            <person name="Nakamura S."/>
            <person name="Motooka D."/>
            <person name="Fukuoka S."/>
            <person name="Nishikawa H."/>
            <person name="Benno Y."/>
        </authorList>
    </citation>
    <scope>NUCLEOTIDE SEQUENCE</scope>
    <source>
        <strain evidence="3">MM35</strain>
    </source>
</reference>
<protein>
    <recommendedName>
        <fullName evidence="5">5-bromo-4-chloroindolyl phosphate hydrolysis protein</fullName>
    </recommendedName>
</protein>
<evidence type="ECO:0000313" key="4">
    <source>
        <dbReference type="Proteomes" id="UP000681343"/>
    </source>
</evidence>
<evidence type="ECO:0000256" key="2">
    <source>
        <dbReference type="SAM" id="Phobius"/>
    </source>
</evidence>
<dbReference type="KEGG" id="vfa:MM35RIKEN_11020"/>
<dbReference type="Pfam" id="PF10112">
    <property type="entry name" value="Halogen_Hydrol"/>
    <property type="match status" value="1"/>
</dbReference>
<keyword evidence="2" id="KW-0812">Transmembrane</keyword>
<keyword evidence="2" id="KW-1133">Transmembrane helix</keyword>
<dbReference type="Proteomes" id="UP000681343">
    <property type="component" value="Chromosome"/>
</dbReference>
<evidence type="ECO:0000313" key="3">
    <source>
        <dbReference type="EMBL" id="BCK78910.1"/>
    </source>
</evidence>
<evidence type="ECO:0008006" key="5">
    <source>
        <dbReference type="Google" id="ProtNLM"/>
    </source>
</evidence>
<organism evidence="3 4">
    <name type="scientific">Vescimonas fastidiosa</name>
    <dbReference type="NCBI Taxonomy" id="2714353"/>
    <lineage>
        <taxon>Bacteria</taxon>
        <taxon>Bacillati</taxon>
        <taxon>Bacillota</taxon>
        <taxon>Clostridia</taxon>
        <taxon>Eubacteriales</taxon>
        <taxon>Oscillospiraceae</taxon>
        <taxon>Vescimonas</taxon>
    </lineage>
</organism>
<feature type="transmembrane region" description="Helical" evidence="2">
    <location>
        <begin position="18"/>
        <end position="41"/>
    </location>
</feature>
<gene>
    <name evidence="3" type="ORF">MM35RIKEN_11020</name>
</gene>
<dbReference type="InterPro" id="IPR018770">
    <property type="entry name" value="ChloroindolylP_hydrolase"/>
</dbReference>
<dbReference type="RefSeq" id="WP_212819975.1">
    <property type="nucleotide sequence ID" value="NZ_AP023415.1"/>
</dbReference>
<proteinExistence type="predicted"/>
<evidence type="ECO:0000256" key="1">
    <source>
        <dbReference type="SAM" id="MobiDB-lite"/>
    </source>
</evidence>
<keyword evidence="2" id="KW-0472">Membrane</keyword>
<name>A0A810PSP8_9FIRM</name>
<sequence>MAESKSPRQPNKPDKNEVWSWVVIAILFAFAWPVGLIVLFAKLSDRKRKSGRGTQSTIITAETEDTAETAPGSAEKKSSSAGQTKKKGSSILRRTPKVSDGNANVLRNIGIVLTIIGSIVLFGKVSDYLFFLQDGHWAWFLEEVFFPMGITAGGLGLLLGSHWMRRRLRRYAKYQAIAGKKPTVTISQLAAAADVSPRRVENDLEQMVQKGFWGKEAYLDLGRGVLVRTFEAAEDLEQAQKEAQPIPEETREGYSGQLRDIRYANDRIADPVISAKIDRLEDLAGKIFRIVEEEPAKKAKAATFLNYYLPTTQKLLDSYADFEESGVSGENVSQAKQRIASTMDNIVAGFERQLDQLYQSDAMDVDSDIRVMEQMLRRDSGSVAEDFGLGAAVQQEEE</sequence>
<feature type="transmembrane region" description="Helical" evidence="2">
    <location>
        <begin position="105"/>
        <end position="125"/>
    </location>
</feature>
<accession>A0A810PSP8</accession>
<feature type="region of interest" description="Disordered" evidence="1">
    <location>
        <begin position="52"/>
        <end position="95"/>
    </location>
</feature>
<feature type="transmembrane region" description="Helical" evidence="2">
    <location>
        <begin position="145"/>
        <end position="164"/>
    </location>
</feature>
<keyword evidence="4" id="KW-1185">Reference proteome</keyword>